<dbReference type="Gene3D" id="2.60.40.1190">
    <property type="match status" value="1"/>
</dbReference>
<name>A0ABU8J9Y5_9GAMM</name>
<sequence length="755" mass="85208">MRFPVPSHARSRGQRAARVLIASLALLALPALAVEVDGHIDPVEWQGARHITDFRKVQPLNGEPGSLPTEAWVLSTPEGLAIAFRCIQPPGVPRTHQRIRRDEQAQVDRVNLMVDFDDDGRTGYNFMVTLTDDINDAVITNESRFNTDWDGNWKHAASEDAQGWSVEMLIPWYIAPMRKAVGGERTIGLYLDRVIGSTGERDAWPVASFNKPRFLSDFTPVTLPAYTQSLFAVTPYVVGIRDQVHGRNTFDGGADIFWKPNGQTQLTATINPDFGQVESDDLVVNFGAEETFFTDKRPFFTENQGIFDFGLLIDNSQLIYTRRVGGPADDGNGAGDVTGALKLNGSVGATRYGVMAAQESGDAGRTFSALRLIHDFGTQTLGMEATRVERPWLDRDANVLGIDHRWQPNAQLTVTSNVVGSAIDQHGRTVRGTGGTTVIEYEMNQRWTQEWLAMHFDDKLDLNDFGYLPRNSLNYLHYEVRRRYADLPAGSRYASHLWHWRIIGMDNDHGLSLQREFRVVRESELRDGSQEEWRLRVDAAAHDDLLTRGHGALWTPPSALLDWERKSPRKGNWAWDVEATLMGSDRVGLHRIGYEAMVEPTYFVNDAFSVFSGVTYQFSPDWLIWQRDNLIGSFDGHSILLDAGVNWNIGNRQELRVKLQALGLDARLLQAYRVNGDMRAVPVDDPVNDFSVRNLGFQIRYRYELAPLSDLYVVYGRGGYAFDPRFDRAGTQFGRAFDLRDSEQLLVKLAYRFEL</sequence>
<evidence type="ECO:0000313" key="3">
    <source>
        <dbReference type="EMBL" id="MEI7036340.1"/>
    </source>
</evidence>
<comment type="caution">
    <text evidence="3">The sequence shown here is derived from an EMBL/GenBank/DDBJ whole genome shotgun (WGS) entry which is preliminary data.</text>
</comment>
<feature type="signal peptide" evidence="1">
    <location>
        <begin position="1"/>
        <end position="33"/>
    </location>
</feature>
<keyword evidence="1" id="KW-0732">Signal</keyword>
<evidence type="ECO:0000259" key="2">
    <source>
        <dbReference type="Pfam" id="PF19313"/>
    </source>
</evidence>
<protein>
    <submittedName>
        <fullName evidence="3">DUF5916 domain-containing protein</fullName>
    </submittedName>
</protein>
<organism evidence="3 4">
    <name type="scientific">Fulvimonas yonginensis</name>
    <dbReference type="NCBI Taxonomy" id="1495200"/>
    <lineage>
        <taxon>Bacteria</taxon>
        <taxon>Pseudomonadati</taxon>
        <taxon>Pseudomonadota</taxon>
        <taxon>Gammaproteobacteria</taxon>
        <taxon>Lysobacterales</taxon>
        <taxon>Rhodanobacteraceae</taxon>
        <taxon>Fulvimonas</taxon>
    </lineage>
</organism>
<evidence type="ECO:0000256" key="1">
    <source>
        <dbReference type="SAM" id="SignalP"/>
    </source>
</evidence>
<dbReference type="InterPro" id="IPR045670">
    <property type="entry name" value="DUF5916"/>
</dbReference>
<dbReference type="RefSeq" id="WP_336806958.1">
    <property type="nucleotide sequence ID" value="NZ_JBBBNY010000003.1"/>
</dbReference>
<dbReference type="Pfam" id="PF19313">
    <property type="entry name" value="DUF5916"/>
    <property type="match status" value="2"/>
</dbReference>
<dbReference type="Proteomes" id="UP001381174">
    <property type="component" value="Unassembled WGS sequence"/>
</dbReference>
<feature type="domain" description="DUF5916" evidence="2">
    <location>
        <begin position="233"/>
        <end position="327"/>
    </location>
</feature>
<keyword evidence="4" id="KW-1185">Reference proteome</keyword>
<feature type="chain" id="PRO_5046787802" evidence="1">
    <location>
        <begin position="34"/>
        <end position="755"/>
    </location>
</feature>
<reference evidence="3 4" key="1">
    <citation type="journal article" date="2014" name="Int. J. Syst. Evol. Microbiol.">
        <title>Fulvimonas yonginensis sp. nov., isolated from greenhouse soil, and emended description of the genus Fulvimonas.</title>
        <authorList>
            <person name="Ahn J.H."/>
            <person name="Kim S.J."/>
            <person name="Weon H.Y."/>
            <person name="Hong S.B."/>
            <person name="Seok S.J."/>
            <person name="Kwon S.W."/>
        </authorList>
    </citation>
    <scope>NUCLEOTIDE SEQUENCE [LARGE SCALE GENOMIC DNA]</scope>
    <source>
        <strain evidence="3 4">KACC 16952</strain>
    </source>
</reference>
<gene>
    <name evidence="3" type="ORF">WAT24_06180</name>
</gene>
<evidence type="ECO:0000313" key="4">
    <source>
        <dbReference type="Proteomes" id="UP001381174"/>
    </source>
</evidence>
<accession>A0ABU8J9Y5</accession>
<dbReference type="EMBL" id="JBBBNY010000003">
    <property type="protein sequence ID" value="MEI7036340.1"/>
    <property type="molecule type" value="Genomic_DNA"/>
</dbReference>
<proteinExistence type="predicted"/>
<dbReference type="SUPFAM" id="SSF49344">
    <property type="entry name" value="CBD9-like"/>
    <property type="match status" value="1"/>
</dbReference>
<feature type="domain" description="DUF5916" evidence="2">
    <location>
        <begin position="386"/>
        <end position="751"/>
    </location>
</feature>